<evidence type="ECO:0000256" key="5">
    <source>
        <dbReference type="PROSITE-ProRule" id="PRU01240"/>
    </source>
</evidence>
<dbReference type="PANTHER" id="PTHR43806:SF11">
    <property type="entry name" value="CEREVISIN-RELATED"/>
    <property type="match status" value="1"/>
</dbReference>
<evidence type="ECO:0000256" key="6">
    <source>
        <dbReference type="SAM" id="SignalP"/>
    </source>
</evidence>
<dbReference type="GO" id="GO:0004252">
    <property type="term" value="F:serine-type endopeptidase activity"/>
    <property type="evidence" value="ECO:0007669"/>
    <property type="project" value="UniProtKB-UniRule"/>
</dbReference>
<dbReference type="GO" id="GO:0005615">
    <property type="term" value="C:extracellular space"/>
    <property type="evidence" value="ECO:0007669"/>
    <property type="project" value="TreeGrafter"/>
</dbReference>
<sequence length="428" mass="44509">MTFLTHMRPRSGVLLAGGVLLASAMAGTIGPARAADSATGWVVVLKDSAGDPGKVSTEQTQPLAARVRHVYRSALRGYSVTATTAGAEAIRADPRVAFVERDRVVHAADAGSGAQLPRQPIALGEDLHREWHLYRTEAVRAAAGGAPSTYRAATVGVAVLDSGVDVNSSELDASFGTNCSDSTNPLDVVGHGTAVAGLIGARNNGGAVLGVAPGTRIWPVKVLGDNNSGSLASIICGIDWVTANAQAKNIRVANMSLQGEATEAEHQAIRAMTDAGVVTTASAGNGPFDFSAQAPAGFPEVLTVTAKEIYNRPWRNSAFAVRDENIRHTISAPGVDIYIKTLASNALDCNEFGPGLCTISGTSFSSPIAAGVVALCISSGQCTGSPADIIQTVRHHARDHYLETGRRFGGSPRLGDKYYGHLVWAGRY</sequence>
<organism evidence="9 10">
    <name type="scientific">Streptomyces phaeofaciens</name>
    <dbReference type="NCBI Taxonomy" id="68254"/>
    <lineage>
        <taxon>Bacteria</taxon>
        <taxon>Bacillati</taxon>
        <taxon>Actinomycetota</taxon>
        <taxon>Actinomycetes</taxon>
        <taxon>Kitasatosporales</taxon>
        <taxon>Streptomycetaceae</taxon>
        <taxon>Streptomyces</taxon>
    </lineage>
</organism>
<evidence type="ECO:0000256" key="3">
    <source>
        <dbReference type="ARBA" id="ARBA00022801"/>
    </source>
</evidence>
<dbReference type="PRINTS" id="PR00723">
    <property type="entry name" value="SUBTILISIN"/>
</dbReference>
<protein>
    <submittedName>
        <fullName evidence="9">Uncharacterized protein</fullName>
    </submittedName>
</protein>
<evidence type="ECO:0000256" key="2">
    <source>
        <dbReference type="ARBA" id="ARBA00022670"/>
    </source>
</evidence>
<feature type="active site" description="Charge relay system" evidence="5">
    <location>
        <position position="191"/>
    </location>
</feature>
<dbReference type="InterPro" id="IPR050131">
    <property type="entry name" value="Peptidase_S8_subtilisin-like"/>
</dbReference>
<keyword evidence="3 5" id="KW-0378">Hydrolase</keyword>
<reference evidence="9" key="2">
    <citation type="submission" date="2020-09" db="EMBL/GenBank/DDBJ databases">
        <authorList>
            <person name="Sun Q."/>
            <person name="Ohkuma M."/>
        </authorList>
    </citation>
    <scope>NUCLEOTIDE SEQUENCE</scope>
    <source>
        <strain evidence="9">JCM 4125</strain>
    </source>
</reference>
<dbReference type="InterPro" id="IPR010259">
    <property type="entry name" value="S8pro/Inhibitor_I9"/>
</dbReference>
<dbReference type="EMBL" id="BMSA01000039">
    <property type="protein sequence ID" value="GGT91776.1"/>
    <property type="molecule type" value="Genomic_DNA"/>
</dbReference>
<proteinExistence type="inferred from homology"/>
<dbReference type="PROSITE" id="PS51892">
    <property type="entry name" value="SUBTILASE"/>
    <property type="match status" value="1"/>
</dbReference>
<keyword evidence="10" id="KW-1185">Reference proteome</keyword>
<feature type="chain" id="PRO_5037299505" evidence="6">
    <location>
        <begin position="35"/>
        <end position="428"/>
    </location>
</feature>
<keyword evidence="2 5" id="KW-0645">Protease</keyword>
<dbReference type="InterPro" id="IPR036852">
    <property type="entry name" value="Peptidase_S8/S53_dom_sf"/>
</dbReference>
<evidence type="ECO:0000313" key="10">
    <source>
        <dbReference type="Proteomes" id="UP000646776"/>
    </source>
</evidence>
<dbReference type="InterPro" id="IPR023828">
    <property type="entry name" value="Peptidase_S8_Ser-AS"/>
</dbReference>
<dbReference type="Proteomes" id="UP000646776">
    <property type="component" value="Unassembled WGS sequence"/>
</dbReference>
<dbReference type="AlphaFoldDB" id="A0A918HQW0"/>
<dbReference type="SUPFAM" id="SSF54897">
    <property type="entry name" value="Protease propeptides/inhibitors"/>
    <property type="match status" value="1"/>
</dbReference>
<comment type="similarity">
    <text evidence="1 5">Belongs to the peptidase S8 family.</text>
</comment>
<evidence type="ECO:0000259" key="7">
    <source>
        <dbReference type="Pfam" id="PF00082"/>
    </source>
</evidence>
<dbReference type="InterPro" id="IPR037045">
    <property type="entry name" value="S8pro/Inhibitor_I9_sf"/>
</dbReference>
<dbReference type="Pfam" id="PF00082">
    <property type="entry name" value="Peptidase_S8"/>
    <property type="match status" value="1"/>
</dbReference>
<dbReference type="PROSITE" id="PS00137">
    <property type="entry name" value="SUBTILASE_HIS"/>
    <property type="match status" value="1"/>
</dbReference>
<reference evidence="9" key="1">
    <citation type="journal article" date="2014" name="Int. J. Syst. Evol. Microbiol.">
        <title>Complete genome sequence of Corynebacterium casei LMG S-19264T (=DSM 44701T), isolated from a smear-ripened cheese.</title>
        <authorList>
            <consortium name="US DOE Joint Genome Institute (JGI-PGF)"/>
            <person name="Walter F."/>
            <person name="Albersmeier A."/>
            <person name="Kalinowski J."/>
            <person name="Ruckert C."/>
        </authorList>
    </citation>
    <scope>NUCLEOTIDE SEQUENCE</scope>
    <source>
        <strain evidence="9">JCM 4125</strain>
    </source>
</reference>
<feature type="active site" description="Charge relay system" evidence="5">
    <location>
        <position position="161"/>
    </location>
</feature>
<keyword evidence="4 5" id="KW-0720">Serine protease</keyword>
<feature type="active site" description="Charge relay system" evidence="5">
    <location>
        <position position="363"/>
    </location>
</feature>
<dbReference type="InterPro" id="IPR000209">
    <property type="entry name" value="Peptidase_S8/S53_dom"/>
</dbReference>
<dbReference type="PANTHER" id="PTHR43806">
    <property type="entry name" value="PEPTIDASE S8"/>
    <property type="match status" value="1"/>
</dbReference>
<dbReference type="SUPFAM" id="SSF52743">
    <property type="entry name" value="Subtilisin-like"/>
    <property type="match status" value="1"/>
</dbReference>
<dbReference type="PROSITE" id="PS00138">
    <property type="entry name" value="SUBTILASE_SER"/>
    <property type="match status" value="1"/>
</dbReference>
<dbReference type="InterPro" id="IPR022398">
    <property type="entry name" value="Peptidase_S8_His-AS"/>
</dbReference>
<dbReference type="GO" id="GO:0006508">
    <property type="term" value="P:proteolysis"/>
    <property type="evidence" value="ECO:0007669"/>
    <property type="project" value="UniProtKB-KW"/>
</dbReference>
<feature type="domain" description="Peptidase S8/S53" evidence="7">
    <location>
        <begin position="155"/>
        <end position="401"/>
    </location>
</feature>
<dbReference type="RefSeq" id="WP_189717736.1">
    <property type="nucleotide sequence ID" value="NZ_BMSA01000039.1"/>
</dbReference>
<name>A0A918HQW0_9ACTN</name>
<feature type="domain" description="Inhibitor I9" evidence="8">
    <location>
        <begin position="59"/>
        <end position="107"/>
    </location>
</feature>
<keyword evidence="6" id="KW-0732">Signal</keyword>
<comment type="caution">
    <text evidence="9">The sequence shown here is derived from an EMBL/GenBank/DDBJ whole genome shotgun (WGS) entry which is preliminary data.</text>
</comment>
<dbReference type="Pfam" id="PF05922">
    <property type="entry name" value="Inhibitor_I9"/>
    <property type="match status" value="1"/>
</dbReference>
<evidence type="ECO:0000313" key="9">
    <source>
        <dbReference type="EMBL" id="GGT91776.1"/>
    </source>
</evidence>
<dbReference type="InterPro" id="IPR015500">
    <property type="entry name" value="Peptidase_S8_subtilisin-rel"/>
</dbReference>
<gene>
    <name evidence="9" type="ORF">GCM10010226_82240</name>
</gene>
<dbReference type="Gene3D" id="3.30.70.80">
    <property type="entry name" value="Peptidase S8 propeptide/proteinase inhibitor I9"/>
    <property type="match status" value="1"/>
</dbReference>
<dbReference type="Gene3D" id="3.40.50.200">
    <property type="entry name" value="Peptidase S8/S53 domain"/>
    <property type="match status" value="1"/>
</dbReference>
<evidence type="ECO:0000256" key="4">
    <source>
        <dbReference type="ARBA" id="ARBA00022825"/>
    </source>
</evidence>
<accession>A0A918HQW0</accession>
<evidence type="ECO:0000256" key="1">
    <source>
        <dbReference type="ARBA" id="ARBA00011073"/>
    </source>
</evidence>
<feature type="signal peptide" evidence="6">
    <location>
        <begin position="1"/>
        <end position="34"/>
    </location>
</feature>
<evidence type="ECO:0000259" key="8">
    <source>
        <dbReference type="Pfam" id="PF05922"/>
    </source>
</evidence>